<feature type="compositionally biased region" description="Pro residues" evidence="6">
    <location>
        <begin position="124"/>
        <end position="140"/>
    </location>
</feature>
<sequence>MRMAVISEQKLKEMEAEMDRFEQEIQGPSPKALPRVIIGSDTYNQVSAQLKALRESVSSSITESKSETRSLVPPPPPPPPPPPVGSEEVSVPLSVLSAPPPPPPPSTADSATSSVSTSSSLPYLAPPPPPPPVLRPPAFVPPQLRMRPPPPPPLRLASHASSYRPHHPGMPGPPSMGPPVSSMHHPGHPYGPMGHHPGGPFHPRGLMGPMSGPMVQGGPHSGYMGPYGPAVPGPMYGMYGVSTSVSSSTQEEDTSKEEISSSGVIEKPKVVYSAAPALNIVTKTKRKKNKTAKTDIAVFAETSAPVASSDNVSDSAVSTTTLATEESFIPTDMEIDTTVSGNLTKKEKKEKKKKFIRTAAGTTWEDPTLNEWDQDDFRLFCGDLGNEATDELLTRAFAKYPSFIKAKVVRDKRSNKTRGYGFVSFKDPNDFARAMREMNGKYVGNRPIKLRKSSWKDRNIEIVRKKEKEKKRLGLR</sequence>
<proteinExistence type="inferred from homology"/>
<comment type="caution">
    <text evidence="8">The sequence shown here is derived from an EMBL/GenBank/DDBJ whole genome shotgun (WGS) entry which is preliminary data.</text>
</comment>
<reference evidence="8 9" key="1">
    <citation type="submission" date="2024-11" db="EMBL/GenBank/DDBJ databases">
        <title>Chromosome-level genome assembly of the freshwater bivalve Anodonta woodiana.</title>
        <authorList>
            <person name="Chen X."/>
        </authorList>
    </citation>
    <scope>NUCLEOTIDE SEQUENCE [LARGE SCALE GENOMIC DNA]</scope>
    <source>
        <strain evidence="8">MN2024</strain>
        <tissue evidence="8">Gills</tissue>
    </source>
</reference>
<dbReference type="Pfam" id="PF00076">
    <property type="entry name" value="RRM_1"/>
    <property type="match status" value="1"/>
</dbReference>
<dbReference type="PANTHER" id="PTHR47640">
    <property type="entry name" value="TRNA SELENOCYSTEINE 1-ASSOCIATED PROTEIN 1-RELATED-RELATED"/>
    <property type="match status" value="1"/>
</dbReference>
<dbReference type="Gene3D" id="3.30.70.330">
    <property type="match status" value="1"/>
</dbReference>
<evidence type="ECO:0000259" key="7">
    <source>
        <dbReference type="PROSITE" id="PS50102"/>
    </source>
</evidence>
<accession>A0ABD3XKZ2</accession>
<dbReference type="InterPro" id="IPR000504">
    <property type="entry name" value="RRM_dom"/>
</dbReference>
<name>A0ABD3XKZ2_SINWO</name>
<dbReference type="InterPro" id="IPR012677">
    <property type="entry name" value="Nucleotide-bd_a/b_plait_sf"/>
</dbReference>
<dbReference type="Proteomes" id="UP001634394">
    <property type="component" value="Unassembled WGS sequence"/>
</dbReference>
<dbReference type="InterPro" id="IPR050825">
    <property type="entry name" value="RBM42_RBP45_47-like"/>
</dbReference>
<feature type="region of interest" description="Disordered" evidence="6">
    <location>
        <begin position="54"/>
        <end position="214"/>
    </location>
</feature>
<keyword evidence="3 5" id="KW-0694">RNA-binding</keyword>
<evidence type="ECO:0000256" key="2">
    <source>
        <dbReference type="ARBA" id="ARBA00015192"/>
    </source>
</evidence>
<evidence type="ECO:0000313" key="8">
    <source>
        <dbReference type="EMBL" id="KAL3886301.1"/>
    </source>
</evidence>
<feature type="compositionally biased region" description="Pro residues" evidence="6">
    <location>
        <begin position="168"/>
        <end position="177"/>
    </location>
</feature>
<feature type="compositionally biased region" description="Pro residues" evidence="6">
    <location>
        <begin position="72"/>
        <end position="84"/>
    </location>
</feature>
<feature type="domain" description="RRM" evidence="7">
    <location>
        <begin position="377"/>
        <end position="455"/>
    </location>
</feature>
<feature type="compositionally biased region" description="Low complexity" evidence="6">
    <location>
        <begin position="85"/>
        <end position="97"/>
    </location>
</feature>
<dbReference type="SUPFAM" id="SSF54928">
    <property type="entry name" value="RNA-binding domain, RBD"/>
    <property type="match status" value="1"/>
</dbReference>
<evidence type="ECO:0000256" key="6">
    <source>
        <dbReference type="SAM" id="MobiDB-lite"/>
    </source>
</evidence>
<feature type="compositionally biased region" description="Low complexity" evidence="6">
    <location>
        <begin position="107"/>
        <end position="123"/>
    </location>
</feature>
<dbReference type="PANTHER" id="PTHR47640:SF11">
    <property type="entry name" value="RNA-BINDING PROTEIN 42"/>
    <property type="match status" value="1"/>
</dbReference>
<dbReference type="SUPFAM" id="SSF101447">
    <property type="entry name" value="Formin homology 2 domain (FH2 domain)"/>
    <property type="match status" value="1"/>
</dbReference>
<protein>
    <recommendedName>
        <fullName evidence="2">RNA-binding protein 42</fullName>
    </recommendedName>
    <alternativeName>
        <fullName evidence="4">RNA-binding motif protein 42</fullName>
    </alternativeName>
</protein>
<gene>
    <name evidence="8" type="ORF">ACJMK2_026306</name>
</gene>
<dbReference type="EMBL" id="JBJQND010000002">
    <property type="protein sequence ID" value="KAL3886301.1"/>
    <property type="molecule type" value="Genomic_DNA"/>
</dbReference>
<dbReference type="InterPro" id="IPR034215">
    <property type="entry name" value="RBM42_RRM"/>
</dbReference>
<dbReference type="CDD" id="cd12383">
    <property type="entry name" value="RRM_RBM42"/>
    <property type="match status" value="1"/>
</dbReference>
<feature type="compositionally biased region" description="Low complexity" evidence="6">
    <location>
        <begin position="178"/>
        <end position="205"/>
    </location>
</feature>
<dbReference type="InterPro" id="IPR035979">
    <property type="entry name" value="RBD_domain_sf"/>
</dbReference>
<comment type="similarity">
    <text evidence="1">Belongs to the RRM RBM42 family.</text>
</comment>
<keyword evidence="9" id="KW-1185">Reference proteome</keyword>
<dbReference type="SMART" id="SM00360">
    <property type="entry name" value="RRM"/>
    <property type="match status" value="1"/>
</dbReference>
<evidence type="ECO:0000256" key="1">
    <source>
        <dbReference type="ARBA" id="ARBA00007408"/>
    </source>
</evidence>
<evidence type="ECO:0000256" key="5">
    <source>
        <dbReference type="PROSITE-ProRule" id="PRU00176"/>
    </source>
</evidence>
<evidence type="ECO:0000256" key="4">
    <source>
        <dbReference type="ARBA" id="ARBA00030574"/>
    </source>
</evidence>
<dbReference type="AlphaFoldDB" id="A0ABD3XKZ2"/>
<feature type="region of interest" description="Disordered" evidence="6">
    <location>
        <begin position="242"/>
        <end position="262"/>
    </location>
</feature>
<organism evidence="8 9">
    <name type="scientific">Sinanodonta woodiana</name>
    <name type="common">Chinese pond mussel</name>
    <name type="synonym">Anodonta woodiana</name>
    <dbReference type="NCBI Taxonomy" id="1069815"/>
    <lineage>
        <taxon>Eukaryota</taxon>
        <taxon>Metazoa</taxon>
        <taxon>Spiralia</taxon>
        <taxon>Lophotrochozoa</taxon>
        <taxon>Mollusca</taxon>
        <taxon>Bivalvia</taxon>
        <taxon>Autobranchia</taxon>
        <taxon>Heteroconchia</taxon>
        <taxon>Palaeoheterodonta</taxon>
        <taxon>Unionida</taxon>
        <taxon>Unionoidea</taxon>
        <taxon>Unionidae</taxon>
        <taxon>Unioninae</taxon>
        <taxon>Sinanodonta</taxon>
    </lineage>
</organism>
<evidence type="ECO:0000313" key="9">
    <source>
        <dbReference type="Proteomes" id="UP001634394"/>
    </source>
</evidence>
<dbReference type="PROSITE" id="PS50102">
    <property type="entry name" value="RRM"/>
    <property type="match status" value="1"/>
</dbReference>
<dbReference type="GO" id="GO:0003723">
    <property type="term" value="F:RNA binding"/>
    <property type="evidence" value="ECO:0007669"/>
    <property type="project" value="UniProtKB-UniRule"/>
</dbReference>
<evidence type="ECO:0000256" key="3">
    <source>
        <dbReference type="ARBA" id="ARBA00022884"/>
    </source>
</evidence>